<dbReference type="GeneID" id="91107357"/>
<evidence type="ECO:0000313" key="3">
    <source>
        <dbReference type="Proteomes" id="UP001358614"/>
    </source>
</evidence>
<keyword evidence="3" id="KW-1185">Reference proteome</keyword>
<dbReference type="Proteomes" id="UP001358614">
    <property type="component" value="Chromosome 3"/>
</dbReference>
<dbReference type="AlphaFoldDB" id="A0AAX4KXT4"/>
<organism evidence="2 3">
    <name type="scientific">Kwoniella europaea PYCC6329</name>
    <dbReference type="NCBI Taxonomy" id="1423913"/>
    <lineage>
        <taxon>Eukaryota</taxon>
        <taxon>Fungi</taxon>
        <taxon>Dikarya</taxon>
        <taxon>Basidiomycota</taxon>
        <taxon>Agaricomycotina</taxon>
        <taxon>Tremellomycetes</taxon>
        <taxon>Tremellales</taxon>
        <taxon>Cryptococcaceae</taxon>
        <taxon>Kwoniella</taxon>
    </lineage>
</organism>
<dbReference type="KEGG" id="ker:91107357"/>
<dbReference type="RefSeq" id="XP_066088387.1">
    <property type="nucleotide sequence ID" value="XM_066232290.1"/>
</dbReference>
<feature type="region of interest" description="Disordered" evidence="1">
    <location>
        <begin position="1"/>
        <end position="28"/>
    </location>
</feature>
<name>A0AAX4KXT4_9TREE</name>
<dbReference type="EMBL" id="CP144091">
    <property type="protein sequence ID" value="WWD10420.1"/>
    <property type="molecule type" value="Genomic_DNA"/>
</dbReference>
<gene>
    <name evidence="2" type="ORF">V865_008556</name>
</gene>
<protein>
    <submittedName>
        <fullName evidence="2">Uncharacterized protein</fullName>
    </submittedName>
</protein>
<sequence>MAAQNSNGTHVTDTQGSDSEIHTLPHGSTAKAVDGRIWSFTDNNGVTTYREVIKTLPDYITDPTGSAPATQMFWNYEPGSGVYFGPSVDNLHKLNSSSNPN</sequence>
<evidence type="ECO:0000256" key="1">
    <source>
        <dbReference type="SAM" id="MobiDB-lite"/>
    </source>
</evidence>
<proteinExistence type="predicted"/>
<feature type="compositionally biased region" description="Polar residues" evidence="1">
    <location>
        <begin position="1"/>
        <end position="18"/>
    </location>
</feature>
<accession>A0AAX4KXT4</accession>
<reference evidence="2 3" key="1">
    <citation type="submission" date="2024-01" db="EMBL/GenBank/DDBJ databases">
        <title>Comparative genomics of Cryptococcus and Kwoniella reveals pathogenesis evolution and contrasting modes of karyotype evolution via chromosome fusion or intercentromeric recombination.</title>
        <authorList>
            <person name="Coelho M.A."/>
            <person name="David-Palma M."/>
            <person name="Shea T."/>
            <person name="Bowers K."/>
            <person name="McGinley-Smith S."/>
            <person name="Mohammad A.W."/>
            <person name="Gnirke A."/>
            <person name="Yurkov A.M."/>
            <person name="Nowrousian M."/>
            <person name="Sun S."/>
            <person name="Cuomo C.A."/>
            <person name="Heitman J."/>
        </authorList>
    </citation>
    <scope>NUCLEOTIDE SEQUENCE [LARGE SCALE GENOMIC DNA]</scope>
    <source>
        <strain evidence="2 3">PYCC6329</strain>
    </source>
</reference>
<evidence type="ECO:0000313" key="2">
    <source>
        <dbReference type="EMBL" id="WWD10420.1"/>
    </source>
</evidence>